<protein>
    <submittedName>
        <fullName evidence="1">Uncharacterized protein</fullName>
    </submittedName>
</protein>
<evidence type="ECO:0000313" key="1">
    <source>
        <dbReference type="EMBL" id="MBL0743489.1"/>
    </source>
</evidence>
<sequence>MTAPDKIAPGLPPFLTPEIIEKLAHLFDVASASDLRETLLELYHIYIRREHEALHVRFADMALHVDLLSDLLKAIEKTVPTHHPANAAMKG</sequence>
<keyword evidence="2" id="KW-1185">Reference proteome</keyword>
<organism evidence="1 2">
    <name type="scientific">Chryseolinea lacunae</name>
    <dbReference type="NCBI Taxonomy" id="2801331"/>
    <lineage>
        <taxon>Bacteria</taxon>
        <taxon>Pseudomonadati</taxon>
        <taxon>Bacteroidota</taxon>
        <taxon>Cytophagia</taxon>
        <taxon>Cytophagales</taxon>
        <taxon>Fulvivirgaceae</taxon>
        <taxon>Chryseolinea</taxon>
    </lineage>
</organism>
<dbReference type="Proteomes" id="UP000613030">
    <property type="component" value="Unassembled WGS sequence"/>
</dbReference>
<dbReference type="RefSeq" id="WP_202012833.1">
    <property type="nucleotide sequence ID" value="NZ_JAERRB010000007.1"/>
</dbReference>
<reference evidence="1 2" key="1">
    <citation type="submission" date="2021-01" db="EMBL/GenBank/DDBJ databases">
        <title>Chryseolinea sp. Jin1 Genome sequencing and assembly.</title>
        <authorList>
            <person name="Kim I."/>
        </authorList>
    </citation>
    <scope>NUCLEOTIDE SEQUENCE [LARGE SCALE GENOMIC DNA]</scope>
    <source>
        <strain evidence="1 2">Jin1</strain>
    </source>
</reference>
<dbReference type="EMBL" id="JAERRB010000007">
    <property type="protein sequence ID" value="MBL0743489.1"/>
    <property type="molecule type" value="Genomic_DNA"/>
</dbReference>
<accession>A0ABS1KVJ3</accession>
<proteinExistence type="predicted"/>
<comment type="caution">
    <text evidence="1">The sequence shown here is derived from an EMBL/GenBank/DDBJ whole genome shotgun (WGS) entry which is preliminary data.</text>
</comment>
<evidence type="ECO:0000313" key="2">
    <source>
        <dbReference type="Proteomes" id="UP000613030"/>
    </source>
</evidence>
<gene>
    <name evidence="1" type="ORF">JI741_19810</name>
</gene>
<name>A0ABS1KVJ3_9BACT</name>